<sequence length="176" mass="19662">MLKSSIAFICLSLTMITPAMACESQISPAISAVEALQQIKREHPAKYEYIALAVDEKGKDQYVAQVEETNPPQLVKLDGQGGASQVVDTSSAKYSLLDVLTFVENNFRGQVSEAFKEYQPVGVVYQVMLMDKAYAEEATMLQIDGNTLKVTSIYQESFEDMEMYDEHVEMHNMAEL</sequence>
<name>A0A837FZ99_9VIBR</name>
<comment type="caution">
    <text evidence="1">The sequence shown here is derived from an EMBL/GenBank/DDBJ whole genome shotgun (WGS) entry which is preliminary data.</text>
</comment>
<organism evidence="1">
    <name type="scientific">Vibrio coralliilyticus</name>
    <dbReference type="NCBI Taxonomy" id="190893"/>
    <lineage>
        <taxon>Bacteria</taxon>
        <taxon>Pseudomonadati</taxon>
        <taxon>Pseudomonadota</taxon>
        <taxon>Gammaproteobacteria</taxon>
        <taxon>Vibrionales</taxon>
        <taxon>Vibrionaceae</taxon>
        <taxon>Vibrio</taxon>
    </lineage>
</organism>
<dbReference type="RefSeq" id="WP_045987386.1">
    <property type="nucleotide sequence ID" value="NZ_CP063052.1"/>
</dbReference>
<accession>A0A837FZ99</accession>
<evidence type="ECO:0000313" key="1">
    <source>
        <dbReference type="EMBL" id="KJY67044.1"/>
    </source>
</evidence>
<gene>
    <name evidence="1" type="ORF">TW71_22975</name>
</gene>
<protein>
    <submittedName>
        <fullName evidence="1">Uncharacterized protein</fullName>
    </submittedName>
</protein>
<dbReference type="EMBL" id="JXXR01000029">
    <property type="protein sequence ID" value="KJY67044.1"/>
    <property type="molecule type" value="Genomic_DNA"/>
</dbReference>
<proteinExistence type="predicted"/>
<dbReference type="AlphaFoldDB" id="A0A837FZ99"/>
<reference evidence="1" key="1">
    <citation type="journal article" date="2015" name="BMC Genomics">
        <title>Genome mining reveals unlocked bioactive potential of marine Gram-negative bacteria.</title>
        <authorList>
            <person name="Machado H."/>
            <person name="Sonnenschein E.C."/>
            <person name="Melchiorsen J."/>
            <person name="Gram L."/>
        </authorList>
    </citation>
    <scope>NUCLEOTIDE SEQUENCE</scope>
    <source>
        <strain evidence="1">S2052</strain>
    </source>
</reference>